<dbReference type="EMBL" id="CADCTK010000676">
    <property type="protein sequence ID" value="CAA9273239.1"/>
    <property type="molecule type" value="Genomic_DNA"/>
</dbReference>
<gene>
    <name evidence="3" type="ORF">AVDCRST_MAG26-2929</name>
</gene>
<feature type="region of interest" description="Disordered" evidence="1">
    <location>
        <begin position="1"/>
        <end position="20"/>
    </location>
</feature>
<evidence type="ECO:0000256" key="1">
    <source>
        <dbReference type="SAM" id="MobiDB-lite"/>
    </source>
</evidence>
<sequence length="203" mass="22194">MTPSLPPTPHTRTMSDADMNGVRRPGNALVMLGKTFSVLRITLLSRFAYVGELLVRSIFMVLIIFIFTQLWRATGNIDRTGFSLPQLIWYLAFTEAIMMSANAGGGEVDREVRSGDLAYRLARPLPYPLFHLGSALGERLLRFVLNLLVGVLVALVVVGPLAVGPLALACSLSAALAGFVADWTWSMTISLLSFWIEETSGIH</sequence>
<evidence type="ECO:0008006" key="4">
    <source>
        <dbReference type="Google" id="ProtNLM"/>
    </source>
</evidence>
<dbReference type="PANTHER" id="PTHR36832">
    <property type="entry name" value="SLR1174 PROTEIN-RELATED"/>
    <property type="match status" value="1"/>
</dbReference>
<feature type="transmembrane region" description="Helical" evidence="2">
    <location>
        <begin position="47"/>
        <end position="67"/>
    </location>
</feature>
<dbReference type="InterPro" id="IPR010390">
    <property type="entry name" value="ABC-2_transporter-like"/>
</dbReference>
<keyword evidence="2" id="KW-0812">Transmembrane</keyword>
<name>A0A6J4J9N0_9CHLR</name>
<dbReference type="AlphaFoldDB" id="A0A6J4J9N0"/>
<reference evidence="3" key="1">
    <citation type="submission" date="2020-02" db="EMBL/GenBank/DDBJ databases">
        <authorList>
            <person name="Meier V. D."/>
        </authorList>
    </citation>
    <scope>NUCLEOTIDE SEQUENCE</scope>
    <source>
        <strain evidence="3">AVDCRST_MAG26</strain>
    </source>
</reference>
<proteinExistence type="predicted"/>
<dbReference type="PANTHER" id="PTHR36832:SF1">
    <property type="entry name" value="SLR1174 PROTEIN"/>
    <property type="match status" value="1"/>
</dbReference>
<feature type="transmembrane region" description="Helical" evidence="2">
    <location>
        <begin position="174"/>
        <end position="196"/>
    </location>
</feature>
<accession>A0A6J4J9N0</accession>
<protein>
    <recommendedName>
        <fullName evidence="4">ABC transporter permease</fullName>
    </recommendedName>
</protein>
<evidence type="ECO:0000256" key="2">
    <source>
        <dbReference type="SAM" id="Phobius"/>
    </source>
</evidence>
<keyword evidence="2" id="KW-0472">Membrane</keyword>
<organism evidence="3">
    <name type="scientific">uncultured Chloroflexia bacterium</name>
    <dbReference type="NCBI Taxonomy" id="1672391"/>
    <lineage>
        <taxon>Bacteria</taxon>
        <taxon>Bacillati</taxon>
        <taxon>Chloroflexota</taxon>
        <taxon>Chloroflexia</taxon>
        <taxon>environmental samples</taxon>
    </lineage>
</organism>
<evidence type="ECO:0000313" key="3">
    <source>
        <dbReference type="EMBL" id="CAA9273239.1"/>
    </source>
</evidence>
<dbReference type="Pfam" id="PF06182">
    <property type="entry name" value="ABC2_membrane_6"/>
    <property type="match status" value="1"/>
</dbReference>
<feature type="transmembrane region" description="Helical" evidence="2">
    <location>
        <begin position="143"/>
        <end position="168"/>
    </location>
</feature>
<keyword evidence="2" id="KW-1133">Transmembrane helix</keyword>
<feature type="non-terminal residue" evidence="3">
    <location>
        <position position="203"/>
    </location>
</feature>